<keyword evidence="4" id="KW-0560">Oxidoreductase</keyword>
<dbReference type="OrthoDB" id="121380at2759"/>
<dbReference type="HOGENOM" id="CLU_027719_0_1_1"/>
<dbReference type="GO" id="GO:0008199">
    <property type="term" value="F:ferric iron binding"/>
    <property type="evidence" value="ECO:0007669"/>
    <property type="project" value="InterPro"/>
</dbReference>
<dbReference type="Proteomes" id="UP000016923">
    <property type="component" value="Unassembled WGS sequence"/>
</dbReference>
<dbReference type="PANTHER" id="PTHR34315">
    <property type="match status" value="1"/>
</dbReference>
<proteinExistence type="predicted"/>
<dbReference type="SUPFAM" id="SSF49482">
    <property type="entry name" value="Aromatic compound dioxygenase"/>
    <property type="match status" value="1"/>
</dbReference>
<evidence type="ECO:0000313" key="4">
    <source>
        <dbReference type="EMBL" id="EPE10854.1"/>
    </source>
</evidence>
<feature type="region of interest" description="Disordered" evidence="1">
    <location>
        <begin position="342"/>
        <end position="373"/>
    </location>
</feature>
<dbReference type="GO" id="GO:0016702">
    <property type="term" value="F:oxidoreductase activity, acting on single donors with incorporation of molecular oxygen, incorporation of two atoms of oxygen"/>
    <property type="evidence" value="ECO:0007669"/>
    <property type="project" value="InterPro"/>
</dbReference>
<dbReference type="STRING" id="1262450.S3CBH3"/>
<accession>S3CBH3</accession>
<feature type="domain" description="Intradiol ring-cleavage dioxygenases" evidence="3">
    <location>
        <begin position="128"/>
        <end position="222"/>
    </location>
</feature>
<name>S3CBH3_OPHP1</name>
<dbReference type="CDD" id="cd03457">
    <property type="entry name" value="intradiol_dioxygenase_like"/>
    <property type="match status" value="1"/>
</dbReference>
<dbReference type="InterPro" id="IPR015889">
    <property type="entry name" value="Intradiol_dOase_core"/>
</dbReference>
<dbReference type="InterPro" id="IPR000627">
    <property type="entry name" value="Intradiol_dOase_C"/>
</dbReference>
<feature type="compositionally biased region" description="Polar residues" evidence="1">
    <location>
        <begin position="359"/>
        <end position="373"/>
    </location>
</feature>
<evidence type="ECO:0000256" key="1">
    <source>
        <dbReference type="SAM" id="MobiDB-lite"/>
    </source>
</evidence>
<dbReference type="PANTHER" id="PTHR34315:SF1">
    <property type="entry name" value="INTRADIOL RING-CLEAVAGE DIOXYGENASES DOMAIN-CONTAINING PROTEIN-RELATED"/>
    <property type="match status" value="1"/>
</dbReference>
<dbReference type="AlphaFoldDB" id="S3CBH3"/>
<reference evidence="4 5" key="1">
    <citation type="journal article" date="2013" name="BMC Genomics">
        <title>The genome and transcriptome of the pine saprophyte Ophiostoma piceae, and a comparison with the bark beetle-associated pine pathogen Grosmannia clavigera.</title>
        <authorList>
            <person name="Haridas S."/>
            <person name="Wang Y."/>
            <person name="Lim L."/>
            <person name="Massoumi Alamouti S."/>
            <person name="Jackman S."/>
            <person name="Docking R."/>
            <person name="Robertson G."/>
            <person name="Birol I."/>
            <person name="Bohlmann J."/>
            <person name="Breuil C."/>
        </authorList>
    </citation>
    <scope>NUCLEOTIDE SEQUENCE [LARGE SCALE GENOMIC DNA]</scope>
    <source>
        <strain evidence="4 5">UAMH 11346</strain>
    </source>
</reference>
<evidence type="ECO:0000256" key="2">
    <source>
        <dbReference type="SAM" id="SignalP"/>
    </source>
</evidence>
<dbReference type="EMBL" id="KE148146">
    <property type="protein sequence ID" value="EPE10854.1"/>
    <property type="molecule type" value="Genomic_DNA"/>
</dbReference>
<organism evidence="4 5">
    <name type="scientific">Ophiostoma piceae (strain UAMH 11346)</name>
    <name type="common">Sap stain fungus</name>
    <dbReference type="NCBI Taxonomy" id="1262450"/>
    <lineage>
        <taxon>Eukaryota</taxon>
        <taxon>Fungi</taxon>
        <taxon>Dikarya</taxon>
        <taxon>Ascomycota</taxon>
        <taxon>Pezizomycotina</taxon>
        <taxon>Sordariomycetes</taxon>
        <taxon>Sordariomycetidae</taxon>
        <taxon>Ophiostomatales</taxon>
        <taxon>Ophiostomataceae</taxon>
        <taxon>Ophiostoma</taxon>
    </lineage>
</organism>
<keyword evidence="4" id="KW-0223">Dioxygenase</keyword>
<dbReference type="OMA" id="KTWLRGI"/>
<evidence type="ECO:0000259" key="3">
    <source>
        <dbReference type="Pfam" id="PF00775"/>
    </source>
</evidence>
<dbReference type="Gene3D" id="2.60.130.10">
    <property type="entry name" value="Aromatic compound dioxygenase"/>
    <property type="match status" value="1"/>
</dbReference>
<protein>
    <submittedName>
        <fullName evidence="4">Intradiol ring-cleavage dioxygenase-like protein</fullName>
    </submittedName>
</protein>
<evidence type="ECO:0000313" key="5">
    <source>
        <dbReference type="Proteomes" id="UP000016923"/>
    </source>
</evidence>
<keyword evidence="5" id="KW-1185">Reference proteome</keyword>
<keyword evidence="2" id="KW-0732">Signal</keyword>
<feature type="signal peptide" evidence="2">
    <location>
        <begin position="1"/>
        <end position="18"/>
    </location>
</feature>
<sequence>MRFTNILTAAALTGAALAHPGHDVRQEAAERRDFLQNAKRTSLAHCADKLKARNVQAENVRRRAARVDAARQKRGLKRRDLDTLLATSHNKTCSGYTPQTDAATLFAGYNSCVLTPEVTQGPYYVAGEYVRENMIEDQSGLDIILDYQVVDVDTCEPVPDVYVEIWHCNATGVYSGIVASGNGDSSDATNIDKTWLRAIQKSDDSGVAQFESIFPGHYTSRATHIHVMVHTNVTLLANNTLGTENYASHIGQTFFDQSLITQVEQLSPYSTNTQTLTTNAEDSILSEEAATDGVDPFMEYTLLGDSISDGLFAWLAFGINSTLSDSVSPAAYYYADGGVANSDSSSGGGGSGGSPPNGTFNGSAPTGAPTSTA</sequence>
<dbReference type="VEuPathDB" id="FungiDB:F503_05949"/>
<feature type="chain" id="PRO_5004518427" evidence="2">
    <location>
        <begin position="19"/>
        <end position="373"/>
    </location>
</feature>
<dbReference type="eggNOG" id="ENOG502QPRK">
    <property type="taxonomic scope" value="Eukaryota"/>
</dbReference>
<gene>
    <name evidence="4" type="ORF">F503_05949</name>
</gene>
<feature type="compositionally biased region" description="Gly residues" evidence="1">
    <location>
        <begin position="346"/>
        <end position="355"/>
    </location>
</feature>
<dbReference type="Pfam" id="PF00775">
    <property type="entry name" value="Dioxygenase_C"/>
    <property type="match status" value="1"/>
</dbReference>